<keyword evidence="3" id="KW-1185">Reference proteome</keyword>
<comment type="similarity">
    <text evidence="1">Belongs to the HupF/HypC family.</text>
</comment>
<proteinExistence type="inferred from homology"/>
<reference evidence="2 3" key="1">
    <citation type="submission" date="2023-11" db="EMBL/GenBank/DDBJ databases">
        <title>Lentzea sokolovensis, sp. nov., Lentzea kristufkii, sp. nov., and Lentzea miocenensis, sp. nov., rare actinobacteria from Sokolov Coal Basin, Miocene lacustrine sediment, Czech Republic.</title>
        <authorList>
            <person name="Lara A."/>
            <person name="Kotroba L."/>
            <person name="Nouioui I."/>
            <person name="Neumann-Schaal M."/>
            <person name="Mast Y."/>
            <person name="Chronakova A."/>
        </authorList>
    </citation>
    <scope>NUCLEOTIDE SEQUENCE [LARGE SCALE GENOMIC DNA]</scope>
    <source>
        <strain evidence="2 3">BCCO 10_0856</strain>
    </source>
</reference>
<dbReference type="InterPro" id="IPR001109">
    <property type="entry name" value="Hydrogenase_HupF/HypC"/>
</dbReference>
<comment type="caution">
    <text evidence="2">The sequence shown here is derived from an EMBL/GenBank/DDBJ whole genome shotgun (WGS) entry which is preliminary data.</text>
</comment>
<evidence type="ECO:0000256" key="1">
    <source>
        <dbReference type="ARBA" id="ARBA00006018"/>
    </source>
</evidence>
<dbReference type="EMBL" id="JAXAVW010000030">
    <property type="protein sequence ID" value="MDX8034929.1"/>
    <property type="molecule type" value="Genomic_DNA"/>
</dbReference>
<dbReference type="Proteomes" id="UP001285521">
    <property type="component" value="Unassembled WGS sequence"/>
</dbReference>
<evidence type="ECO:0000313" key="2">
    <source>
        <dbReference type="EMBL" id="MDX8034929.1"/>
    </source>
</evidence>
<dbReference type="SUPFAM" id="SSF159127">
    <property type="entry name" value="HupF/HypC-like"/>
    <property type="match status" value="1"/>
</dbReference>
<dbReference type="RefSeq" id="WP_319969941.1">
    <property type="nucleotide sequence ID" value="NZ_JAXAVW010000030.1"/>
</dbReference>
<accession>A0ABU4TA46</accession>
<organism evidence="2 3">
    <name type="scientific">Lentzea miocenica</name>
    <dbReference type="NCBI Taxonomy" id="3095431"/>
    <lineage>
        <taxon>Bacteria</taxon>
        <taxon>Bacillati</taxon>
        <taxon>Actinomycetota</taxon>
        <taxon>Actinomycetes</taxon>
        <taxon>Pseudonocardiales</taxon>
        <taxon>Pseudonocardiaceae</taxon>
        <taxon>Lentzea</taxon>
    </lineage>
</organism>
<reference evidence="2 3" key="2">
    <citation type="submission" date="2023-11" db="EMBL/GenBank/DDBJ databases">
        <authorList>
            <person name="Lara A.C."/>
            <person name="Chronakova A."/>
        </authorList>
    </citation>
    <scope>NUCLEOTIDE SEQUENCE [LARGE SCALE GENOMIC DNA]</scope>
    <source>
        <strain evidence="2 3">BCCO 10_0856</strain>
    </source>
</reference>
<dbReference type="Gene3D" id="2.30.30.140">
    <property type="match status" value="1"/>
</dbReference>
<dbReference type="Pfam" id="PF01455">
    <property type="entry name" value="HupF_HypC"/>
    <property type="match status" value="1"/>
</dbReference>
<evidence type="ECO:0000313" key="3">
    <source>
        <dbReference type="Proteomes" id="UP001285521"/>
    </source>
</evidence>
<name>A0ABU4TA46_9PSEU</name>
<sequence>MSGEGPECREDVCITCADLAAPGTVVRLFGDDMAIVLAENGRLEEVSVALVTASVGDVVLLHAGEAIAVMSR</sequence>
<protein>
    <submittedName>
        <fullName evidence="2">HypC/HybG/HupF family hydrogenase formation chaperone</fullName>
    </submittedName>
</protein>
<gene>
    <name evidence="2" type="ORF">SK803_32335</name>
</gene>